<reference evidence="5 6" key="1">
    <citation type="submission" date="2020-10" db="EMBL/GenBank/DDBJ databases">
        <title>The Coptis chinensis genome and diversification of protoberbering-type alkaloids.</title>
        <authorList>
            <person name="Wang B."/>
            <person name="Shu S."/>
            <person name="Song C."/>
            <person name="Liu Y."/>
        </authorList>
    </citation>
    <scope>NUCLEOTIDE SEQUENCE [LARGE SCALE GENOMIC DNA]</scope>
    <source>
        <strain evidence="5">HL-2020</strain>
        <tissue evidence="5">Leaf</tissue>
    </source>
</reference>
<feature type="region of interest" description="Disordered" evidence="4">
    <location>
        <begin position="1"/>
        <end position="29"/>
    </location>
</feature>
<evidence type="ECO:0000256" key="4">
    <source>
        <dbReference type="SAM" id="MobiDB-lite"/>
    </source>
</evidence>
<dbReference type="EMBL" id="JADFTS010000008">
    <property type="protein sequence ID" value="KAF9595339.1"/>
    <property type="molecule type" value="Genomic_DNA"/>
</dbReference>
<evidence type="ECO:0000256" key="3">
    <source>
        <dbReference type="ARBA" id="ARBA00022679"/>
    </source>
</evidence>
<dbReference type="Proteomes" id="UP000631114">
    <property type="component" value="Unassembled WGS sequence"/>
</dbReference>
<evidence type="ECO:0000256" key="2">
    <source>
        <dbReference type="ARBA" id="ARBA00012485"/>
    </source>
</evidence>
<feature type="compositionally biased region" description="Basic and acidic residues" evidence="4">
    <location>
        <begin position="7"/>
        <end position="29"/>
    </location>
</feature>
<dbReference type="GO" id="GO:0000209">
    <property type="term" value="P:protein polyubiquitination"/>
    <property type="evidence" value="ECO:0007669"/>
    <property type="project" value="InterPro"/>
</dbReference>
<name>A0A835HBB1_9MAGN</name>
<evidence type="ECO:0000313" key="5">
    <source>
        <dbReference type="EMBL" id="KAF9595339.1"/>
    </source>
</evidence>
<keyword evidence="6" id="KW-1185">Reference proteome</keyword>
<evidence type="ECO:0000256" key="1">
    <source>
        <dbReference type="ARBA" id="ARBA00000885"/>
    </source>
</evidence>
<proteinExistence type="predicted"/>
<protein>
    <recommendedName>
        <fullName evidence="2">HECT-type E3 ubiquitin transferase</fullName>
        <ecNumber evidence="2">2.3.2.26</ecNumber>
    </recommendedName>
</protein>
<accession>A0A835HBB1</accession>
<comment type="catalytic activity">
    <reaction evidence="1">
        <text>S-ubiquitinyl-[E2 ubiquitin-conjugating enzyme]-L-cysteine + [acceptor protein]-L-lysine = [E2 ubiquitin-conjugating enzyme]-L-cysteine + N(6)-ubiquitinyl-[acceptor protein]-L-lysine.</text>
        <dbReference type="EC" id="2.3.2.26"/>
    </reaction>
</comment>
<comment type="caution">
    <text evidence="5">The sequence shown here is derived from an EMBL/GenBank/DDBJ whole genome shotgun (WGS) entry which is preliminary data.</text>
</comment>
<dbReference type="GO" id="GO:0061630">
    <property type="term" value="F:ubiquitin protein ligase activity"/>
    <property type="evidence" value="ECO:0007669"/>
    <property type="project" value="UniProtKB-EC"/>
</dbReference>
<dbReference type="OrthoDB" id="8068875at2759"/>
<organism evidence="5 6">
    <name type="scientific">Coptis chinensis</name>
    <dbReference type="NCBI Taxonomy" id="261450"/>
    <lineage>
        <taxon>Eukaryota</taxon>
        <taxon>Viridiplantae</taxon>
        <taxon>Streptophyta</taxon>
        <taxon>Embryophyta</taxon>
        <taxon>Tracheophyta</taxon>
        <taxon>Spermatophyta</taxon>
        <taxon>Magnoliopsida</taxon>
        <taxon>Ranunculales</taxon>
        <taxon>Ranunculaceae</taxon>
        <taxon>Coptidoideae</taxon>
        <taxon>Coptis</taxon>
    </lineage>
</organism>
<dbReference type="PANTHER" id="PTHR45700:SF6">
    <property type="entry name" value="E3 UBIQUITIN-PROTEIN LIGASE UPL6"/>
    <property type="match status" value="1"/>
</dbReference>
<dbReference type="GO" id="GO:0006511">
    <property type="term" value="P:ubiquitin-dependent protein catabolic process"/>
    <property type="evidence" value="ECO:0007669"/>
    <property type="project" value="TreeGrafter"/>
</dbReference>
<evidence type="ECO:0000313" key="6">
    <source>
        <dbReference type="Proteomes" id="UP000631114"/>
    </source>
</evidence>
<dbReference type="EC" id="2.3.2.26" evidence="2"/>
<dbReference type="InterPro" id="IPR044611">
    <property type="entry name" value="E3A/B/C-like"/>
</dbReference>
<sequence>MYFSGESSRKRVDLGGRSSKERDRDKLVQQTKLERERREKLRIQKASALVIQKCFRGRKAVQAERSKIREEFYLTFGNRCQKVDRDCFDADSKFFRQLLFFFDARNSGDFFILVETCRLLLQFVRVNGDLFFLRTKDCSEHSIMDNSVKQLAYACLQAVHQNRNQLKDQLLMSSEFAGFPAVCLLETVVILTNPNRPRACKTIRYLSQRRVHAMLRDIVCLGMFASQGWFDHYTHQLAVHLRGDANFLPADLSRDFPGYACLLGNILEVAGAALSRPKCSIHMAIDFAAVSAYMLDALPPLKSFNRGSKESEDEMAIDEEYIVELPAMDADLEQQITDAINSDLLAKLVNVVGDSLLNGSHGGELHNEDVSGVGAICAFLHTTFNTLPVERIMPGLALQNHACSYALEVYEAVP</sequence>
<keyword evidence="3" id="KW-0808">Transferase</keyword>
<gene>
    <name evidence="5" type="ORF">IFM89_039186</name>
</gene>
<dbReference type="PANTHER" id="PTHR45700">
    <property type="entry name" value="UBIQUITIN-PROTEIN LIGASE E3C"/>
    <property type="match status" value="1"/>
</dbReference>
<dbReference type="AlphaFoldDB" id="A0A835HBB1"/>
<dbReference type="CDD" id="cd23767">
    <property type="entry name" value="IQCD"/>
    <property type="match status" value="1"/>
</dbReference>